<gene>
    <name evidence="2" type="ORF">ABZ508_28790</name>
</gene>
<feature type="compositionally biased region" description="Basic residues" evidence="1">
    <location>
        <begin position="8"/>
        <end position="19"/>
    </location>
</feature>
<organism evidence="2 3">
    <name type="scientific">Streptomyces lavendulocolor</name>
    <dbReference type="NCBI Taxonomy" id="67316"/>
    <lineage>
        <taxon>Bacteria</taxon>
        <taxon>Bacillati</taxon>
        <taxon>Actinomycetota</taxon>
        <taxon>Actinomycetes</taxon>
        <taxon>Kitasatosporales</taxon>
        <taxon>Streptomycetaceae</taxon>
        <taxon>Streptomyces</taxon>
    </lineage>
</organism>
<dbReference type="RefSeq" id="WP_359658305.1">
    <property type="nucleotide sequence ID" value="NZ_JBEXZP010000309.1"/>
</dbReference>
<dbReference type="EMBL" id="JBEXZR010000034">
    <property type="protein sequence ID" value="MEU0711363.1"/>
    <property type="molecule type" value="Genomic_DNA"/>
</dbReference>
<sequence length="453" mass="46296">MTPLTSRGRARAERRHPSPRLRASAPAGPADARRRGRATRAGLLTAALAALLATAAAPTATAAPDTSPSPPAVAQAEVPAGVTAGVAVFDRQTGTFTEQVNSAGQFRSASVVKLLLALDVLWGRTPESLPAADRTRIDTMLRSSNDAAASTIWANNGGGAIIDRMVARLGLTDTARPPATHPGYWGYTAMSARDTVRIYRYLLDSAPAPVRDYVLGNLRQSTRCASDGYDQHFGIAGSFNRPWAVKQGWSGFTSGGCTPAAATGTAPAAKAAGTAAPTAVATGTAAPTAVATGTAAPTAKAAAPAARAGAGAAAVDLSRPALHTTGLVGPGDRAIVAVLTLHPTGTTYGKAYTDVGRLTRSLNVPGATRPAGTWIGTWGSGVRVRAQASTDSAAITTLPAGVEVLVGCQKRGQQVSVPPYVNDWWAHLPQLGGYMTNIYLSSPDNQVPGVPVC</sequence>
<dbReference type="Proteomes" id="UP001550378">
    <property type="component" value="Unassembled WGS sequence"/>
</dbReference>
<feature type="region of interest" description="Disordered" evidence="1">
    <location>
        <begin position="1"/>
        <end position="37"/>
    </location>
</feature>
<evidence type="ECO:0000256" key="1">
    <source>
        <dbReference type="SAM" id="MobiDB-lite"/>
    </source>
</evidence>
<evidence type="ECO:0008006" key="4">
    <source>
        <dbReference type="Google" id="ProtNLM"/>
    </source>
</evidence>
<feature type="compositionally biased region" description="Low complexity" evidence="1">
    <location>
        <begin position="21"/>
        <end position="30"/>
    </location>
</feature>
<reference evidence="2 3" key="1">
    <citation type="submission" date="2024-06" db="EMBL/GenBank/DDBJ databases">
        <title>The Natural Products Discovery Center: Release of the First 8490 Sequenced Strains for Exploring Actinobacteria Biosynthetic Diversity.</title>
        <authorList>
            <person name="Kalkreuter E."/>
            <person name="Kautsar S.A."/>
            <person name="Yang D."/>
            <person name="Bader C.D."/>
            <person name="Teijaro C.N."/>
            <person name="Fluegel L."/>
            <person name="Davis C.M."/>
            <person name="Simpson J.R."/>
            <person name="Lauterbach L."/>
            <person name="Steele A.D."/>
            <person name="Gui C."/>
            <person name="Meng S."/>
            <person name="Li G."/>
            <person name="Viehrig K."/>
            <person name="Ye F."/>
            <person name="Su P."/>
            <person name="Kiefer A.F."/>
            <person name="Nichols A."/>
            <person name="Cepeda A.J."/>
            <person name="Yan W."/>
            <person name="Fan B."/>
            <person name="Jiang Y."/>
            <person name="Adhikari A."/>
            <person name="Zheng C.-J."/>
            <person name="Schuster L."/>
            <person name="Cowan T.M."/>
            <person name="Smanski M.J."/>
            <person name="Chevrette M.G."/>
            <person name="De Carvalho L.P.S."/>
            <person name="Shen B."/>
        </authorList>
    </citation>
    <scope>NUCLEOTIDE SEQUENCE [LARGE SCALE GENOMIC DNA]</scope>
    <source>
        <strain evidence="2 3">NPDC006337</strain>
    </source>
</reference>
<dbReference type="InterPro" id="IPR012338">
    <property type="entry name" value="Beta-lactam/transpept-like"/>
</dbReference>
<comment type="caution">
    <text evidence="2">The sequence shown here is derived from an EMBL/GenBank/DDBJ whole genome shotgun (WGS) entry which is preliminary data.</text>
</comment>
<proteinExistence type="predicted"/>
<dbReference type="SUPFAM" id="SSF56601">
    <property type="entry name" value="beta-lactamase/transpeptidase-like"/>
    <property type="match status" value="1"/>
</dbReference>
<accession>A0ABV2WDE0</accession>
<evidence type="ECO:0000313" key="2">
    <source>
        <dbReference type="EMBL" id="MEU0711363.1"/>
    </source>
</evidence>
<dbReference type="Gene3D" id="3.40.710.10">
    <property type="entry name" value="DD-peptidase/beta-lactamase superfamily"/>
    <property type="match status" value="1"/>
</dbReference>
<keyword evidence="3" id="KW-1185">Reference proteome</keyword>
<protein>
    <recommendedName>
        <fullName evidence="4">Lipoprotein</fullName>
    </recommendedName>
</protein>
<evidence type="ECO:0000313" key="3">
    <source>
        <dbReference type="Proteomes" id="UP001550378"/>
    </source>
</evidence>
<name>A0ABV2WDE0_9ACTN</name>